<dbReference type="GO" id="GO:0000062">
    <property type="term" value="F:fatty-acyl-CoA binding"/>
    <property type="evidence" value="ECO:0007669"/>
    <property type="project" value="InterPro"/>
</dbReference>
<dbReference type="Proteomes" id="UP000027439">
    <property type="component" value="Unassembled WGS sequence"/>
</dbReference>
<dbReference type="Gene3D" id="1.20.80.10">
    <property type="match status" value="1"/>
</dbReference>
<proteinExistence type="predicted"/>
<reference evidence="3" key="4">
    <citation type="submission" date="2024-05" db="EMBL/GenBank/DDBJ databases">
        <authorList>
            <person name="Sun Q."/>
            <person name="Zhou Y."/>
        </authorList>
    </citation>
    <scope>NUCLEOTIDE SEQUENCE</scope>
    <source>
        <strain evidence="3">CGMCC 1.11013</strain>
    </source>
</reference>
<dbReference type="RefSeq" id="WP_035966973.1">
    <property type="nucleotide sequence ID" value="NZ_BMEG01000001.1"/>
</dbReference>
<dbReference type="PANTHER" id="PTHR23310">
    <property type="entry name" value="ACYL-COA-BINDING PROTEIN, ACBP"/>
    <property type="match status" value="1"/>
</dbReference>
<dbReference type="EMBL" id="JFHE01000018">
    <property type="protein sequence ID" value="KDR32724.1"/>
    <property type="molecule type" value="Genomic_DNA"/>
</dbReference>
<dbReference type="STRING" id="1071679.BG57_08820"/>
<evidence type="ECO:0000259" key="2">
    <source>
        <dbReference type="PROSITE" id="PS51228"/>
    </source>
</evidence>
<dbReference type="Proteomes" id="UP000597138">
    <property type="component" value="Unassembled WGS sequence"/>
</dbReference>
<dbReference type="eggNOG" id="COG4281">
    <property type="taxonomic scope" value="Bacteria"/>
</dbReference>
<dbReference type="InterPro" id="IPR014352">
    <property type="entry name" value="FERM/acyl-CoA-bd_prot_sf"/>
</dbReference>
<dbReference type="OrthoDB" id="5625302at2"/>
<evidence type="ECO:0000313" key="3">
    <source>
        <dbReference type="EMBL" id="GGD53232.1"/>
    </source>
</evidence>
<dbReference type="InterPro" id="IPR000582">
    <property type="entry name" value="Acyl-CoA-binding_protein"/>
</dbReference>
<dbReference type="PRINTS" id="PR00689">
    <property type="entry name" value="ACOABINDINGP"/>
</dbReference>
<dbReference type="Pfam" id="PF00887">
    <property type="entry name" value="ACBP"/>
    <property type="match status" value="1"/>
</dbReference>
<keyword evidence="1" id="KW-0446">Lipid-binding</keyword>
<dbReference type="PROSITE" id="PS51228">
    <property type="entry name" value="ACB_2"/>
    <property type="match status" value="1"/>
</dbReference>
<protein>
    <submittedName>
        <fullName evidence="4">Acyl-CoA-binding protein</fullName>
    </submittedName>
</protein>
<dbReference type="GO" id="GO:0006631">
    <property type="term" value="P:fatty acid metabolic process"/>
    <property type="evidence" value="ECO:0007669"/>
    <property type="project" value="TreeGrafter"/>
</dbReference>
<gene>
    <name evidence="4" type="ORF">BG57_08820</name>
    <name evidence="3" type="ORF">GCM10010985_03680</name>
</gene>
<comment type="caution">
    <text evidence="4">The sequence shown here is derived from an EMBL/GenBank/DDBJ whole genome shotgun (WGS) entry which is preliminary data.</text>
</comment>
<feature type="domain" description="ACB" evidence="2">
    <location>
        <begin position="4"/>
        <end position="89"/>
    </location>
</feature>
<evidence type="ECO:0000313" key="4">
    <source>
        <dbReference type="EMBL" id="KDR32724.1"/>
    </source>
</evidence>
<dbReference type="InterPro" id="IPR035984">
    <property type="entry name" value="Acyl-CoA-binding_sf"/>
</dbReference>
<reference evidence="4 5" key="2">
    <citation type="submission" date="2014-03" db="EMBL/GenBank/DDBJ databases">
        <title>Draft Genome Sequences of Four Burkholderia Strains.</title>
        <authorList>
            <person name="Liu X.Y."/>
            <person name="Li C.X."/>
            <person name="Xu J.H."/>
        </authorList>
    </citation>
    <scope>NUCLEOTIDE SEQUENCE [LARGE SCALE GENOMIC DNA]</scope>
    <source>
        <strain evidence="4 5">R27</strain>
    </source>
</reference>
<evidence type="ECO:0000313" key="6">
    <source>
        <dbReference type="Proteomes" id="UP000597138"/>
    </source>
</evidence>
<evidence type="ECO:0000313" key="5">
    <source>
        <dbReference type="Proteomes" id="UP000027439"/>
    </source>
</evidence>
<evidence type="ECO:0000256" key="1">
    <source>
        <dbReference type="ARBA" id="ARBA00023121"/>
    </source>
</evidence>
<keyword evidence="6" id="KW-1185">Reference proteome</keyword>
<dbReference type="SUPFAM" id="SSF47027">
    <property type="entry name" value="Acyl-CoA binding protein"/>
    <property type="match status" value="1"/>
</dbReference>
<reference evidence="3" key="1">
    <citation type="journal article" date="2014" name="Int. J. Syst. Evol. Microbiol.">
        <title>Complete genome of a new Firmicutes species belonging to the dominant human colonic microbiota ('Ruminococcus bicirculans') reveals two chromosomes and a selective capacity to utilize plant glucans.</title>
        <authorList>
            <consortium name="NISC Comparative Sequencing Program"/>
            <person name="Wegmann U."/>
            <person name="Louis P."/>
            <person name="Goesmann A."/>
            <person name="Henrissat B."/>
            <person name="Duncan S.H."/>
            <person name="Flint H.J."/>
        </authorList>
    </citation>
    <scope>NUCLEOTIDE SEQUENCE</scope>
    <source>
        <strain evidence="3">CGMCC 1.11013</strain>
    </source>
</reference>
<sequence>MTDIDQQFAQAQIDVKELPERLGNLTLLRLYALFKQASIGDVQGEKPGFTDIAGKYKYEAWSALKGTPADTAKQHYVELVESLRRGEAS</sequence>
<dbReference type="EMBL" id="BMEG01000001">
    <property type="protein sequence ID" value="GGD53232.1"/>
    <property type="molecule type" value="Genomic_DNA"/>
</dbReference>
<accession>A0A069NYD9</accession>
<dbReference type="AlphaFoldDB" id="A0A069NYD9"/>
<reference evidence="6" key="3">
    <citation type="journal article" date="2019" name="Int. J. Syst. Evol. Microbiol.">
        <title>The Global Catalogue of Microorganisms (GCM) 10K type strain sequencing project: providing services to taxonomists for standard genome sequencing and annotation.</title>
        <authorList>
            <consortium name="The Broad Institute Genomics Platform"/>
            <consortium name="The Broad Institute Genome Sequencing Center for Infectious Disease"/>
            <person name="Wu L."/>
            <person name="Ma J."/>
        </authorList>
    </citation>
    <scope>NUCLEOTIDE SEQUENCE [LARGE SCALE GENOMIC DNA]</scope>
    <source>
        <strain evidence="6">CGMCC 1.11013</strain>
    </source>
</reference>
<organism evidence="4 5">
    <name type="scientific">Caballeronia grimmiae</name>
    <dbReference type="NCBI Taxonomy" id="1071679"/>
    <lineage>
        <taxon>Bacteria</taxon>
        <taxon>Pseudomonadati</taxon>
        <taxon>Pseudomonadota</taxon>
        <taxon>Betaproteobacteria</taxon>
        <taxon>Burkholderiales</taxon>
        <taxon>Burkholderiaceae</taxon>
        <taxon>Caballeronia</taxon>
    </lineage>
</organism>
<name>A0A069NYD9_9BURK</name>
<dbReference type="PANTHER" id="PTHR23310:SF62">
    <property type="entry name" value="ACYL-COA BINDING PROTEIN 1, ISOFORM A"/>
    <property type="match status" value="1"/>
</dbReference>